<organism evidence="2 3">
    <name type="scientific">Mucuna pruriens</name>
    <name type="common">Velvet bean</name>
    <name type="synonym">Dolichos pruriens</name>
    <dbReference type="NCBI Taxonomy" id="157652"/>
    <lineage>
        <taxon>Eukaryota</taxon>
        <taxon>Viridiplantae</taxon>
        <taxon>Streptophyta</taxon>
        <taxon>Embryophyta</taxon>
        <taxon>Tracheophyta</taxon>
        <taxon>Spermatophyta</taxon>
        <taxon>Magnoliopsida</taxon>
        <taxon>eudicotyledons</taxon>
        <taxon>Gunneridae</taxon>
        <taxon>Pentapetalae</taxon>
        <taxon>rosids</taxon>
        <taxon>fabids</taxon>
        <taxon>Fabales</taxon>
        <taxon>Fabaceae</taxon>
        <taxon>Papilionoideae</taxon>
        <taxon>50 kb inversion clade</taxon>
        <taxon>NPAAA clade</taxon>
        <taxon>indigoferoid/millettioid clade</taxon>
        <taxon>Phaseoleae</taxon>
        <taxon>Mucuna</taxon>
    </lineage>
</organism>
<evidence type="ECO:0000313" key="2">
    <source>
        <dbReference type="EMBL" id="RDX90004.1"/>
    </source>
</evidence>
<gene>
    <name evidence="2" type="ORF">CR513_28182</name>
</gene>
<evidence type="ECO:0000313" key="3">
    <source>
        <dbReference type="Proteomes" id="UP000257109"/>
    </source>
</evidence>
<dbReference type="EMBL" id="QJKJ01005516">
    <property type="protein sequence ID" value="RDX90004.1"/>
    <property type="molecule type" value="Genomic_DNA"/>
</dbReference>
<sequence>MRYPNSGQGCPWKMKVIMSKKIDKWTITKWGRLTHMYESYKKDDSYDLLPRWLERMVQCCSGSTHKLETNDIVLNNQVDNHFRKFQRVFWSFKLACAAFQYCKPIIQIDVLWNVVNCHNTNGNSCVLPIAFAIVEGEMLNAWSLFLVNIQFHQGICLISKYHASIKLAVRNAYPGWQPPKAYHVYCIHHIASNFNHQFKNTKLKEELINLGNLNYFLFFIHLLKFVILFLKFVATYKTCKHHFDD</sequence>
<dbReference type="OrthoDB" id="683469at2759"/>
<evidence type="ECO:0000256" key="1">
    <source>
        <dbReference type="SAM" id="Phobius"/>
    </source>
</evidence>
<proteinExistence type="predicted"/>
<name>A0A371GHI0_MUCPR</name>
<keyword evidence="3" id="KW-1185">Reference proteome</keyword>
<dbReference type="Proteomes" id="UP000257109">
    <property type="component" value="Unassembled WGS sequence"/>
</dbReference>
<protein>
    <recommendedName>
        <fullName evidence="4">MULE transposase domain-containing protein</fullName>
    </recommendedName>
</protein>
<dbReference type="PANTHER" id="PTHR31973">
    <property type="entry name" value="POLYPROTEIN, PUTATIVE-RELATED"/>
    <property type="match status" value="1"/>
</dbReference>
<keyword evidence="1" id="KW-0812">Transmembrane</keyword>
<dbReference type="AlphaFoldDB" id="A0A371GHI0"/>
<keyword evidence="1" id="KW-1133">Transmembrane helix</keyword>
<keyword evidence="1" id="KW-0472">Membrane</keyword>
<evidence type="ECO:0008006" key="4">
    <source>
        <dbReference type="Google" id="ProtNLM"/>
    </source>
</evidence>
<dbReference type="PANTHER" id="PTHR31973:SF195">
    <property type="entry name" value="MUDR FAMILY TRANSPOSASE"/>
    <property type="match status" value="1"/>
</dbReference>
<reference evidence="2" key="1">
    <citation type="submission" date="2018-05" db="EMBL/GenBank/DDBJ databases">
        <title>Draft genome of Mucuna pruriens seed.</title>
        <authorList>
            <person name="Nnadi N.E."/>
            <person name="Vos R."/>
            <person name="Hasami M.H."/>
            <person name="Devisetty U.K."/>
            <person name="Aguiy J.C."/>
        </authorList>
    </citation>
    <scope>NUCLEOTIDE SEQUENCE [LARGE SCALE GENOMIC DNA]</scope>
    <source>
        <strain evidence="2">JCA_2017</strain>
    </source>
</reference>
<comment type="caution">
    <text evidence="2">The sequence shown here is derived from an EMBL/GenBank/DDBJ whole genome shotgun (WGS) entry which is preliminary data.</text>
</comment>
<accession>A0A371GHI0</accession>
<feature type="transmembrane region" description="Helical" evidence="1">
    <location>
        <begin position="213"/>
        <end position="234"/>
    </location>
</feature>
<feature type="non-terminal residue" evidence="2">
    <location>
        <position position="1"/>
    </location>
</feature>